<proteinExistence type="predicted"/>
<sequence length="92" mass="10045">MALAVPEVLLLASTVPVENSRPANTSTTGTFFSFLFRQVIDPDDLPQRARWTIIATACLLLIMCLLLVGITLRMAPIIDDMGKYGRGSANLH</sequence>
<reference evidence="2" key="1">
    <citation type="journal article" date="2014" name="Genome Biol.">
        <title>Genome analysis of a major urban malaria vector mosquito, Anopheles stephensi.</title>
        <authorList>
            <person name="Jiang X."/>
            <person name="Peery A."/>
            <person name="Hall A.B."/>
            <person name="Sharma A."/>
            <person name="Chen X.G."/>
            <person name="Waterhouse R.M."/>
            <person name="Komissarov A."/>
            <person name="Riehle M.M."/>
            <person name="Shouche Y."/>
            <person name="Sharakhova M.V."/>
            <person name="Lawson D."/>
            <person name="Pakpour N."/>
            <person name="Arensburger P."/>
            <person name="Davidson V.L."/>
            <person name="Eiglmeier K."/>
            <person name="Emrich S."/>
            <person name="George P."/>
            <person name="Kennedy R.C."/>
            <person name="Mane S.P."/>
            <person name="Maslen G."/>
            <person name="Oringanje C."/>
            <person name="Qi Y."/>
            <person name="Settlage R."/>
            <person name="Tojo M."/>
            <person name="Tubio J.M."/>
            <person name="Unger M.F."/>
            <person name="Wang B."/>
            <person name="Vernick K.D."/>
            <person name="Ribeiro J.M."/>
            <person name="James A.A."/>
            <person name="Michel K."/>
            <person name="Riehle M.A."/>
            <person name="Luckhart S."/>
            <person name="Sharakhov I.V."/>
            <person name="Tu Z."/>
        </authorList>
    </citation>
    <scope>NUCLEOTIDE SEQUENCE [LARGE SCALE GENOMIC DNA]</scope>
    <source>
        <strain evidence="2">Indian</strain>
    </source>
</reference>
<evidence type="ECO:0000313" key="1">
    <source>
        <dbReference type="EnsemblMetazoa" id="ASTEI07290-PA"/>
    </source>
</evidence>
<reference evidence="1" key="2">
    <citation type="submission" date="2020-05" db="UniProtKB">
        <authorList>
            <consortium name="EnsemblMetazoa"/>
        </authorList>
    </citation>
    <scope>IDENTIFICATION</scope>
    <source>
        <strain evidence="1">Indian</strain>
    </source>
</reference>
<dbReference type="EnsemblMetazoa" id="ASTEI07290-RA">
    <property type="protein sequence ID" value="ASTEI07290-PA"/>
    <property type="gene ID" value="ASTEI07290"/>
</dbReference>
<dbReference type="Proteomes" id="UP000076408">
    <property type="component" value="Unassembled WGS sequence"/>
</dbReference>
<dbReference type="VEuPathDB" id="VectorBase:ASTEI07290"/>
<organism evidence="1 2">
    <name type="scientific">Anopheles stephensi</name>
    <name type="common">Indo-Pakistan malaria mosquito</name>
    <dbReference type="NCBI Taxonomy" id="30069"/>
    <lineage>
        <taxon>Eukaryota</taxon>
        <taxon>Metazoa</taxon>
        <taxon>Ecdysozoa</taxon>
        <taxon>Arthropoda</taxon>
        <taxon>Hexapoda</taxon>
        <taxon>Insecta</taxon>
        <taxon>Pterygota</taxon>
        <taxon>Neoptera</taxon>
        <taxon>Endopterygota</taxon>
        <taxon>Diptera</taxon>
        <taxon>Nematocera</taxon>
        <taxon>Culicoidea</taxon>
        <taxon>Culicidae</taxon>
        <taxon>Anophelinae</taxon>
        <taxon>Anopheles</taxon>
    </lineage>
</organism>
<dbReference type="AlphaFoldDB" id="A0A182YFQ4"/>
<accession>A0A182YFQ4</accession>
<evidence type="ECO:0000313" key="2">
    <source>
        <dbReference type="Proteomes" id="UP000076408"/>
    </source>
</evidence>
<name>A0A182YFQ4_ANOST</name>
<dbReference type="STRING" id="30069.A0A182YFQ4"/>
<protein>
    <submittedName>
        <fullName evidence="1">Uncharacterized protein</fullName>
    </submittedName>
</protein>
<keyword evidence="2" id="KW-1185">Reference proteome</keyword>